<dbReference type="Proteomes" id="UP000694005">
    <property type="component" value="Chromosome A01"/>
</dbReference>
<accession>A0A3P5Z9H7</accession>
<proteinExistence type="predicted"/>
<name>A0A3P5Z9H7_BRACM</name>
<organism evidence="2">
    <name type="scientific">Brassica campestris</name>
    <name type="common">Field mustard</name>
    <dbReference type="NCBI Taxonomy" id="3711"/>
    <lineage>
        <taxon>Eukaryota</taxon>
        <taxon>Viridiplantae</taxon>
        <taxon>Streptophyta</taxon>
        <taxon>Embryophyta</taxon>
        <taxon>Tracheophyta</taxon>
        <taxon>Spermatophyta</taxon>
        <taxon>Magnoliopsida</taxon>
        <taxon>eudicotyledons</taxon>
        <taxon>Gunneridae</taxon>
        <taxon>Pentapetalae</taxon>
        <taxon>rosids</taxon>
        <taxon>malvids</taxon>
        <taxon>Brassicales</taxon>
        <taxon>Brassicaceae</taxon>
        <taxon>Brassiceae</taxon>
        <taxon>Brassica</taxon>
    </lineage>
</organism>
<protein>
    <submittedName>
        <fullName evidence="1">Uncharacterized protein</fullName>
    </submittedName>
</protein>
<reference evidence="2" key="1">
    <citation type="submission" date="2018-11" db="EMBL/GenBank/DDBJ databases">
        <authorList>
            <consortium name="Genoscope - CEA"/>
            <person name="William W."/>
        </authorList>
    </citation>
    <scope>NUCLEOTIDE SEQUENCE</scope>
</reference>
<evidence type="ECO:0000313" key="2">
    <source>
        <dbReference type="EMBL" id="VDC76522.1"/>
    </source>
</evidence>
<sequence>NGDKKAKQKRLEFLKFLASLWVVDDVFLSNGVVNPTIPTTLLAISTIVDRDEVIHTISPCNPFLEILSFPNIDG</sequence>
<dbReference type="EMBL" id="LR031571">
    <property type="protein sequence ID" value="VDC76522.1"/>
    <property type="molecule type" value="Genomic_DNA"/>
</dbReference>
<dbReference type="Gramene" id="A01p31550.2_BraZ1">
    <property type="protein sequence ID" value="A01p31550.2_BraZ1.CDS"/>
    <property type="gene ID" value="A01g31550.2_BraZ1"/>
</dbReference>
<dbReference type="EMBL" id="LS974617">
    <property type="protein sequence ID" value="CAG7889079.1"/>
    <property type="molecule type" value="Genomic_DNA"/>
</dbReference>
<gene>
    <name evidence="2" type="ORF">BRAA01T03024Z</name>
    <name evidence="1" type="ORF">BRAPAZ1V2_A01P31550.2</name>
</gene>
<dbReference type="AlphaFoldDB" id="A0A3P5Z9H7"/>
<evidence type="ECO:0000313" key="1">
    <source>
        <dbReference type="EMBL" id="CAG7889079.1"/>
    </source>
</evidence>
<feature type="non-terminal residue" evidence="2">
    <location>
        <position position="1"/>
    </location>
</feature>